<dbReference type="SUPFAM" id="SSF48371">
    <property type="entry name" value="ARM repeat"/>
    <property type="match status" value="1"/>
</dbReference>
<dbReference type="EMBL" id="KE346361">
    <property type="protein sequence ID" value="KJE90491.1"/>
    <property type="molecule type" value="Genomic_DNA"/>
</dbReference>
<protein>
    <submittedName>
        <fullName evidence="2">Uncharacterized protein</fullName>
    </submittedName>
</protein>
<gene>
    <name evidence="2" type="ORF">CAOG_001801</name>
</gene>
<dbReference type="AlphaFoldDB" id="A0A0D2U5T3"/>
<proteinExistence type="predicted"/>
<name>A0A0D2U5T3_CAPO3</name>
<feature type="region of interest" description="Disordered" evidence="1">
    <location>
        <begin position="70"/>
        <end position="91"/>
    </location>
</feature>
<evidence type="ECO:0000313" key="2">
    <source>
        <dbReference type="EMBL" id="KJE90491.1"/>
    </source>
</evidence>
<reference evidence="3" key="1">
    <citation type="submission" date="2011-02" db="EMBL/GenBank/DDBJ databases">
        <title>The Genome Sequence of Capsaspora owczarzaki ATCC 30864.</title>
        <authorList>
            <person name="Russ C."/>
            <person name="Cuomo C."/>
            <person name="Burger G."/>
            <person name="Gray M.W."/>
            <person name="Holland P.W.H."/>
            <person name="King N."/>
            <person name="Lang F.B.F."/>
            <person name="Roger A.J."/>
            <person name="Ruiz-Trillo I."/>
            <person name="Young S.K."/>
            <person name="Zeng Q."/>
            <person name="Gargeya S."/>
            <person name="Alvarado L."/>
            <person name="Berlin A."/>
            <person name="Chapman S.B."/>
            <person name="Chen Z."/>
            <person name="Freedman E."/>
            <person name="Gellesch M."/>
            <person name="Goldberg J."/>
            <person name="Griggs A."/>
            <person name="Gujja S."/>
            <person name="Heilman E."/>
            <person name="Heiman D."/>
            <person name="Howarth C."/>
            <person name="Mehta T."/>
            <person name="Neiman D."/>
            <person name="Pearson M."/>
            <person name="Roberts A."/>
            <person name="Saif S."/>
            <person name="Shea T."/>
            <person name="Shenoy N."/>
            <person name="Sisk P."/>
            <person name="Stolte C."/>
            <person name="Sykes S."/>
            <person name="White J."/>
            <person name="Yandava C."/>
            <person name="Haas B."/>
            <person name="Nusbaum C."/>
            <person name="Birren B."/>
        </authorList>
    </citation>
    <scope>NUCLEOTIDE SEQUENCE</scope>
    <source>
        <strain evidence="3">ATCC 30864</strain>
    </source>
</reference>
<feature type="compositionally biased region" description="Acidic residues" evidence="1">
    <location>
        <begin position="347"/>
        <end position="386"/>
    </location>
</feature>
<dbReference type="InParanoid" id="A0A0D2U5T3"/>
<dbReference type="RefSeq" id="XP_004364669.1">
    <property type="nucleotide sequence ID" value="XM_004364612.2"/>
</dbReference>
<feature type="region of interest" description="Disordered" evidence="1">
    <location>
        <begin position="163"/>
        <end position="206"/>
    </location>
</feature>
<feature type="compositionally biased region" description="Low complexity" evidence="1">
    <location>
        <begin position="70"/>
        <end position="84"/>
    </location>
</feature>
<feature type="compositionally biased region" description="Polar residues" evidence="1">
    <location>
        <begin position="8"/>
        <end position="23"/>
    </location>
</feature>
<keyword evidence="3" id="KW-1185">Reference proteome</keyword>
<dbReference type="Proteomes" id="UP000008743">
    <property type="component" value="Unassembled WGS sequence"/>
</dbReference>
<evidence type="ECO:0000256" key="1">
    <source>
        <dbReference type="SAM" id="MobiDB-lite"/>
    </source>
</evidence>
<dbReference type="InterPro" id="IPR016024">
    <property type="entry name" value="ARM-type_fold"/>
</dbReference>
<feature type="region of interest" description="Disordered" evidence="1">
    <location>
        <begin position="307"/>
        <end position="403"/>
    </location>
</feature>
<accession>A0A0D2U5T3</accession>
<feature type="region of interest" description="Disordered" evidence="1">
    <location>
        <begin position="1"/>
        <end position="45"/>
    </location>
</feature>
<sequence length="403" mass="44336">MTDDAALQPQQATSSDPSVALQEQQRRPRAVLHKSTYQRGTPMFTSPVLPMLPASIAKVIQLDASVGTKQQLQQQPQQPQQQRQTATNSSERRFAALSDAELKDALDRQRALARSRSIMEALPAEKRAPILERLQLLERESAFRQSLDDVVTLMAGVELQPTVPTVPELSNPDHGAASMLPSDPNVQKGPPQPPREQPTQLSARAAEARSLTMPRVLDAHNEPDRSDQSVIVEGERQARLGRRAIAHAQAPGRPQVHALSLESSLAMLQHQHELQLQQELLQRQAAAKVQPVRAKAGALTLGASHDKMFAQRGSPSTITPVSGHASAARSLQTKASRPRNDAMYRDPDEDDDQDDDDDVDENDDEFDSDDDYPDDGGDDDDDDDIETYFHDVTRPSAFAGGFR</sequence>
<evidence type="ECO:0000313" key="3">
    <source>
        <dbReference type="Proteomes" id="UP000008743"/>
    </source>
</evidence>
<organism evidence="2 3">
    <name type="scientific">Capsaspora owczarzaki (strain ATCC 30864)</name>
    <dbReference type="NCBI Taxonomy" id="595528"/>
    <lineage>
        <taxon>Eukaryota</taxon>
        <taxon>Filasterea</taxon>
        <taxon>Capsaspora</taxon>
    </lineage>
</organism>